<dbReference type="Proteomes" id="UP001472677">
    <property type="component" value="Unassembled WGS sequence"/>
</dbReference>
<evidence type="ECO:0000313" key="2">
    <source>
        <dbReference type="EMBL" id="KAK8563517.1"/>
    </source>
</evidence>
<evidence type="ECO:0000313" key="3">
    <source>
        <dbReference type="Proteomes" id="UP001472677"/>
    </source>
</evidence>
<feature type="domain" description="RNase H type-1" evidence="1">
    <location>
        <begin position="83"/>
        <end position="113"/>
    </location>
</feature>
<gene>
    <name evidence="2" type="ORF">V6N12_035663</name>
</gene>
<evidence type="ECO:0000259" key="1">
    <source>
        <dbReference type="Pfam" id="PF13456"/>
    </source>
</evidence>
<dbReference type="EMBL" id="JBBPBM010000011">
    <property type="protein sequence ID" value="KAK8563517.1"/>
    <property type="molecule type" value="Genomic_DNA"/>
</dbReference>
<name>A0ABR2END2_9ROSI</name>
<comment type="caution">
    <text evidence="2">The sequence shown here is derived from an EMBL/GenBank/DDBJ whole genome shotgun (WGS) entry which is preliminary data.</text>
</comment>
<proteinExistence type="predicted"/>
<dbReference type="InterPro" id="IPR002156">
    <property type="entry name" value="RNaseH_domain"/>
</dbReference>
<sequence length="151" mass="16743">MGVGGLLLIWRDGTFFSLRFAGSFGNNAAGRCWNRTRIAAGFVSSTDANAKARMTSCLVPDSDRRWCKPRVGCVKANADGASLDDLRELLARDWNVVFRYISREQNKVADALVVLGRQGPTGVTPYEHPPEFLRRLLAHDTRDVDNVFDIG</sequence>
<keyword evidence="3" id="KW-1185">Reference proteome</keyword>
<organism evidence="2 3">
    <name type="scientific">Hibiscus sabdariffa</name>
    <name type="common">roselle</name>
    <dbReference type="NCBI Taxonomy" id="183260"/>
    <lineage>
        <taxon>Eukaryota</taxon>
        <taxon>Viridiplantae</taxon>
        <taxon>Streptophyta</taxon>
        <taxon>Embryophyta</taxon>
        <taxon>Tracheophyta</taxon>
        <taxon>Spermatophyta</taxon>
        <taxon>Magnoliopsida</taxon>
        <taxon>eudicotyledons</taxon>
        <taxon>Gunneridae</taxon>
        <taxon>Pentapetalae</taxon>
        <taxon>rosids</taxon>
        <taxon>malvids</taxon>
        <taxon>Malvales</taxon>
        <taxon>Malvaceae</taxon>
        <taxon>Malvoideae</taxon>
        <taxon>Hibiscus</taxon>
    </lineage>
</organism>
<reference evidence="2 3" key="1">
    <citation type="journal article" date="2024" name="G3 (Bethesda)">
        <title>Genome assembly of Hibiscus sabdariffa L. provides insights into metabolisms of medicinal natural products.</title>
        <authorList>
            <person name="Kim T."/>
        </authorList>
    </citation>
    <scope>NUCLEOTIDE SEQUENCE [LARGE SCALE GENOMIC DNA]</scope>
    <source>
        <strain evidence="2">TK-2024</strain>
        <tissue evidence="2">Old leaves</tissue>
    </source>
</reference>
<dbReference type="Pfam" id="PF13456">
    <property type="entry name" value="RVT_3"/>
    <property type="match status" value="1"/>
</dbReference>
<protein>
    <recommendedName>
        <fullName evidence="1">RNase H type-1 domain-containing protein</fullName>
    </recommendedName>
</protein>
<accession>A0ABR2END2</accession>